<evidence type="ECO:0000256" key="1">
    <source>
        <dbReference type="ARBA" id="ARBA00008987"/>
    </source>
</evidence>
<dbReference type="InterPro" id="IPR005746">
    <property type="entry name" value="Thioredoxin"/>
</dbReference>
<keyword evidence="5" id="KW-0676">Redox-active center</keyword>
<dbReference type="EMBL" id="CAXITT010000315">
    <property type="protein sequence ID" value="CAL1538867.1"/>
    <property type="molecule type" value="Genomic_DNA"/>
</dbReference>
<dbReference type="Pfam" id="PF00085">
    <property type="entry name" value="Thioredoxin"/>
    <property type="match status" value="1"/>
</dbReference>
<dbReference type="NCBIfam" id="TIGR01068">
    <property type="entry name" value="thioredoxin"/>
    <property type="match status" value="1"/>
</dbReference>
<dbReference type="PROSITE" id="PS51352">
    <property type="entry name" value="THIOREDOXIN_2"/>
    <property type="match status" value="1"/>
</dbReference>
<sequence length="176" mass="19552">MNPARNFVTKIAGCSHVMRNLRHGYRLSQTLSTYSLRRMPLTLTQNHHIETSSTVVRLTSTSAKKFEVINVQDEEDFKKRVIEVSSTIPVVVDFHATWCGPCKLLGPRLESILAEGQGKVVMAKVDVDEVSELAVEFGVRSVPTVIGLKNGKVLNQFVGSVDDDQIRAFVKKLVLS</sequence>
<comment type="similarity">
    <text evidence="1">Belongs to the thioredoxin family.</text>
</comment>
<evidence type="ECO:0000256" key="2">
    <source>
        <dbReference type="ARBA" id="ARBA00022448"/>
    </source>
</evidence>
<dbReference type="GO" id="GO:0045454">
    <property type="term" value="P:cell redox homeostasis"/>
    <property type="evidence" value="ECO:0007669"/>
    <property type="project" value="TreeGrafter"/>
</dbReference>
<evidence type="ECO:0000256" key="3">
    <source>
        <dbReference type="ARBA" id="ARBA00022982"/>
    </source>
</evidence>
<evidence type="ECO:0000313" key="8">
    <source>
        <dbReference type="Proteomes" id="UP001497497"/>
    </source>
</evidence>
<organism evidence="7 8">
    <name type="scientific">Lymnaea stagnalis</name>
    <name type="common">Great pond snail</name>
    <name type="synonym">Helix stagnalis</name>
    <dbReference type="NCBI Taxonomy" id="6523"/>
    <lineage>
        <taxon>Eukaryota</taxon>
        <taxon>Metazoa</taxon>
        <taxon>Spiralia</taxon>
        <taxon>Lophotrochozoa</taxon>
        <taxon>Mollusca</taxon>
        <taxon>Gastropoda</taxon>
        <taxon>Heterobranchia</taxon>
        <taxon>Euthyneura</taxon>
        <taxon>Panpulmonata</taxon>
        <taxon>Hygrophila</taxon>
        <taxon>Lymnaeoidea</taxon>
        <taxon>Lymnaeidae</taxon>
        <taxon>Lymnaea</taxon>
    </lineage>
</organism>
<evidence type="ECO:0000256" key="4">
    <source>
        <dbReference type="ARBA" id="ARBA00023157"/>
    </source>
</evidence>
<evidence type="ECO:0000259" key="6">
    <source>
        <dbReference type="PROSITE" id="PS51352"/>
    </source>
</evidence>
<dbReference type="PANTHER" id="PTHR43601:SF3">
    <property type="entry name" value="THIOREDOXIN, MITOCHONDRIAL"/>
    <property type="match status" value="1"/>
</dbReference>
<keyword evidence="2" id="KW-0813">Transport</keyword>
<dbReference type="InterPro" id="IPR013766">
    <property type="entry name" value="Thioredoxin_domain"/>
</dbReference>
<feature type="domain" description="Thioredoxin" evidence="6">
    <location>
        <begin position="57"/>
        <end position="175"/>
    </location>
</feature>
<reference evidence="7 8" key="1">
    <citation type="submission" date="2024-04" db="EMBL/GenBank/DDBJ databases">
        <authorList>
            <consortium name="Genoscope - CEA"/>
            <person name="William W."/>
        </authorList>
    </citation>
    <scope>NUCLEOTIDE SEQUENCE [LARGE SCALE GENOMIC DNA]</scope>
</reference>
<proteinExistence type="inferred from homology"/>
<dbReference type="AlphaFoldDB" id="A0AAV2HXD8"/>
<accession>A0AAV2HXD8</accession>
<dbReference type="CDD" id="cd02947">
    <property type="entry name" value="TRX_family"/>
    <property type="match status" value="1"/>
</dbReference>
<keyword evidence="3" id="KW-0249">Electron transport</keyword>
<dbReference type="InterPro" id="IPR017937">
    <property type="entry name" value="Thioredoxin_CS"/>
</dbReference>
<dbReference type="GO" id="GO:0015035">
    <property type="term" value="F:protein-disulfide reductase activity"/>
    <property type="evidence" value="ECO:0007669"/>
    <property type="project" value="InterPro"/>
</dbReference>
<gene>
    <name evidence="7" type="ORF">GSLYS_00012688001</name>
</gene>
<evidence type="ECO:0000313" key="7">
    <source>
        <dbReference type="EMBL" id="CAL1538867.1"/>
    </source>
</evidence>
<comment type="caution">
    <text evidence="7">The sequence shown here is derived from an EMBL/GenBank/DDBJ whole genome shotgun (WGS) entry which is preliminary data.</text>
</comment>
<protein>
    <recommendedName>
        <fullName evidence="6">Thioredoxin domain-containing protein</fullName>
    </recommendedName>
</protein>
<dbReference type="Gene3D" id="3.40.30.10">
    <property type="entry name" value="Glutaredoxin"/>
    <property type="match status" value="1"/>
</dbReference>
<dbReference type="Proteomes" id="UP001497497">
    <property type="component" value="Unassembled WGS sequence"/>
</dbReference>
<dbReference type="InterPro" id="IPR036249">
    <property type="entry name" value="Thioredoxin-like_sf"/>
</dbReference>
<dbReference type="SUPFAM" id="SSF52833">
    <property type="entry name" value="Thioredoxin-like"/>
    <property type="match status" value="1"/>
</dbReference>
<dbReference type="PROSITE" id="PS00194">
    <property type="entry name" value="THIOREDOXIN_1"/>
    <property type="match status" value="1"/>
</dbReference>
<dbReference type="GO" id="GO:0005739">
    <property type="term" value="C:mitochondrion"/>
    <property type="evidence" value="ECO:0007669"/>
    <property type="project" value="TreeGrafter"/>
</dbReference>
<dbReference type="PRINTS" id="PR00421">
    <property type="entry name" value="THIOREDOXIN"/>
</dbReference>
<dbReference type="PANTHER" id="PTHR43601">
    <property type="entry name" value="THIOREDOXIN, MITOCHONDRIAL"/>
    <property type="match status" value="1"/>
</dbReference>
<dbReference type="FunFam" id="3.40.30.10:FF:000001">
    <property type="entry name" value="Thioredoxin"/>
    <property type="match status" value="1"/>
</dbReference>
<name>A0AAV2HXD8_LYMST</name>
<keyword evidence="8" id="KW-1185">Reference proteome</keyword>
<keyword evidence="4" id="KW-1015">Disulfide bond</keyword>
<evidence type="ECO:0000256" key="5">
    <source>
        <dbReference type="ARBA" id="ARBA00023284"/>
    </source>
</evidence>